<accession>A0A174JGT8</accession>
<protein>
    <submittedName>
        <fullName evidence="1">Uncharacterized protein</fullName>
    </submittedName>
</protein>
<name>A0A174JGT8_BACUN</name>
<proteinExistence type="predicted"/>
<evidence type="ECO:0000313" key="1">
    <source>
        <dbReference type="EMBL" id="CUQ02019.1"/>
    </source>
</evidence>
<sequence>MMRVCRMSDGMIAEKRFGTPSLFYDKSLFENPIYHET</sequence>
<reference evidence="1 2" key="1">
    <citation type="submission" date="2015-09" db="EMBL/GenBank/DDBJ databases">
        <authorList>
            <consortium name="Pathogen Informatics"/>
        </authorList>
    </citation>
    <scope>NUCLEOTIDE SEQUENCE [LARGE SCALE GENOMIC DNA]</scope>
    <source>
        <strain evidence="1 2">2789STDY5834898</strain>
    </source>
</reference>
<dbReference type="AlphaFoldDB" id="A0A174JGT8"/>
<organism evidence="1 2">
    <name type="scientific">Bacteroides uniformis</name>
    <dbReference type="NCBI Taxonomy" id="820"/>
    <lineage>
        <taxon>Bacteria</taxon>
        <taxon>Pseudomonadati</taxon>
        <taxon>Bacteroidota</taxon>
        <taxon>Bacteroidia</taxon>
        <taxon>Bacteroidales</taxon>
        <taxon>Bacteroidaceae</taxon>
        <taxon>Bacteroides</taxon>
    </lineage>
</organism>
<gene>
    <name evidence="1" type="ORF">ERS852510_02941</name>
</gene>
<dbReference type="Proteomes" id="UP000095766">
    <property type="component" value="Unassembled WGS sequence"/>
</dbReference>
<evidence type="ECO:0000313" key="2">
    <source>
        <dbReference type="Proteomes" id="UP000095766"/>
    </source>
</evidence>
<dbReference type="EMBL" id="CZAO01000014">
    <property type="protein sequence ID" value="CUQ02019.1"/>
    <property type="molecule type" value="Genomic_DNA"/>
</dbReference>